<reference evidence="7" key="1">
    <citation type="submission" date="2022-11" db="UniProtKB">
        <authorList>
            <consortium name="WormBaseParasite"/>
        </authorList>
    </citation>
    <scope>IDENTIFICATION</scope>
</reference>
<dbReference type="PANTHER" id="PTHR12838:SF0">
    <property type="entry name" value="U3 SMALL NUCLEOLAR RNA-ASSOCIATED PROTEIN 11-RELATED"/>
    <property type="match status" value="1"/>
</dbReference>
<dbReference type="PANTHER" id="PTHR12838">
    <property type="entry name" value="U3 SMALL NUCLEOLAR RNA-ASSOCIATED PROTEIN 11"/>
    <property type="match status" value="1"/>
</dbReference>
<sequence length="177" mass="20821">MPGNETIHGRIEKKKHWIARARDFQEKNNKLRHLRRKAEERNPDEFHFHMTRSQVGLDGIHRDVDLSDEDTETQKLLGDVRDLKYVRHKLSVELKKIEKLKSVLHFPKCKVCCSCTASTDEKVDAEEGSSNGYLAQRVEKEKRKQYSELAKRVERAEELRVVLNKIELKRTCIVQED</sequence>
<evidence type="ECO:0000256" key="1">
    <source>
        <dbReference type="ARBA" id="ARBA00004604"/>
    </source>
</evidence>
<evidence type="ECO:0000256" key="3">
    <source>
        <dbReference type="ARBA" id="ARBA00020121"/>
    </source>
</evidence>
<dbReference type="WBParaSite" id="jg25122">
    <property type="protein sequence ID" value="jg25122"/>
    <property type="gene ID" value="jg25122"/>
</dbReference>
<evidence type="ECO:0000256" key="4">
    <source>
        <dbReference type="ARBA" id="ARBA00022552"/>
    </source>
</evidence>
<dbReference type="Proteomes" id="UP000887574">
    <property type="component" value="Unplaced"/>
</dbReference>
<proteinExistence type="inferred from homology"/>
<dbReference type="GO" id="GO:0032040">
    <property type="term" value="C:small-subunit processome"/>
    <property type="evidence" value="ECO:0007669"/>
    <property type="project" value="InterPro"/>
</dbReference>
<comment type="similarity">
    <text evidence="2">Belongs to the UTP11 family.</text>
</comment>
<dbReference type="GO" id="GO:0006364">
    <property type="term" value="P:rRNA processing"/>
    <property type="evidence" value="ECO:0007669"/>
    <property type="project" value="UniProtKB-KW"/>
</dbReference>
<comment type="subcellular location">
    <subcellularLocation>
        <location evidence="1">Nucleus</location>
        <location evidence="1">Nucleolus</location>
    </subcellularLocation>
</comment>
<organism evidence="6 7">
    <name type="scientific">Ditylenchus dipsaci</name>
    <dbReference type="NCBI Taxonomy" id="166011"/>
    <lineage>
        <taxon>Eukaryota</taxon>
        <taxon>Metazoa</taxon>
        <taxon>Ecdysozoa</taxon>
        <taxon>Nematoda</taxon>
        <taxon>Chromadorea</taxon>
        <taxon>Rhabditida</taxon>
        <taxon>Tylenchina</taxon>
        <taxon>Tylenchomorpha</taxon>
        <taxon>Sphaerularioidea</taxon>
        <taxon>Anguinidae</taxon>
        <taxon>Anguininae</taxon>
        <taxon>Ditylenchus</taxon>
    </lineage>
</organism>
<evidence type="ECO:0000313" key="6">
    <source>
        <dbReference type="Proteomes" id="UP000887574"/>
    </source>
</evidence>
<evidence type="ECO:0000313" key="7">
    <source>
        <dbReference type="WBParaSite" id="jg25122"/>
    </source>
</evidence>
<dbReference type="AlphaFoldDB" id="A0A915DYU0"/>
<keyword evidence="4" id="KW-0698">rRNA processing</keyword>
<keyword evidence="5" id="KW-0539">Nucleus</keyword>
<evidence type="ECO:0000256" key="2">
    <source>
        <dbReference type="ARBA" id="ARBA00008105"/>
    </source>
</evidence>
<dbReference type="Pfam" id="PF03998">
    <property type="entry name" value="Utp11"/>
    <property type="match status" value="1"/>
</dbReference>
<protein>
    <recommendedName>
        <fullName evidence="3">Probable U3 small nucleolar RNA-associated protein 11</fullName>
    </recommendedName>
</protein>
<evidence type="ECO:0000256" key="5">
    <source>
        <dbReference type="ARBA" id="ARBA00023242"/>
    </source>
</evidence>
<keyword evidence="6" id="KW-1185">Reference proteome</keyword>
<accession>A0A915DYU0</accession>
<name>A0A915DYU0_9BILA</name>
<dbReference type="InterPro" id="IPR007144">
    <property type="entry name" value="SSU_processome_Utp11"/>
</dbReference>